<protein>
    <recommendedName>
        <fullName evidence="3">Rhs element Vgr protein</fullName>
    </recommendedName>
</protein>
<proteinExistence type="predicted"/>
<dbReference type="AlphaFoldDB" id="A0A562R8I1"/>
<organism evidence="1 2">
    <name type="scientific">Pseudoduganella lurida</name>
    <dbReference type="NCBI Taxonomy" id="1036180"/>
    <lineage>
        <taxon>Bacteria</taxon>
        <taxon>Pseudomonadati</taxon>
        <taxon>Pseudomonadota</taxon>
        <taxon>Betaproteobacteria</taxon>
        <taxon>Burkholderiales</taxon>
        <taxon>Oxalobacteraceae</taxon>
        <taxon>Telluria group</taxon>
        <taxon>Pseudoduganella</taxon>
    </lineage>
</organism>
<keyword evidence="2" id="KW-1185">Reference proteome</keyword>
<comment type="caution">
    <text evidence="1">The sequence shown here is derived from an EMBL/GenBank/DDBJ whole genome shotgun (WGS) entry which is preliminary data.</text>
</comment>
<reference evidence="1 2" key="1">
    <citation type="journal article" date="2015" name="Stand. Genomic Sci.">
        <title>Genomic Encyclopedia of Bacterial and Archaeal Type Strains, Phase III: the genomes of soil and plant-associated and newly described type strains.</title>
        <authorList>
            <person name="Whitman W.B."/>
            <person name="Woyke T."/>
            <person name="Klenk H.P."/>
            <person name="Zhou Y."/>
            <person name="Lilburn T.G."/>
            <person name="Beck B.J."/>
            <person name="De Vos P."/>
            <person name="Vandamme P."/>
            <person name="Eisen J.A."/>
            <person name="Garrity G."/>
            <person name="Hugenholtz P."/>
            <person name="Kyrpides N.C."/>
        </authorList>
    </citation>
    <scope>NUCLEOTIDE SEQUENCE [LARGE SCALE GENOMIC DNA]</scope>
    <source>
        <strain evidence="1 2">CGMCC 1.10822</strain>
    </source>
</reference>
<sequence length="194" mass="22245">MTAPGTLSPAPLTLTVPGQSRPLTEGEIACCRSVFGAAVAVDAVRVHARGWFPFGLQLRATAMAPDGHIWFRPEDCCDDFSRAPAWRLLWFMHEMVHVWQWQLGYPVMWRGALRLGLSYRYELAPDRRLADYNMEAQGDLLADWFALHRLQLPGAMRQARYAADEPLFREVLQDFLRDPASTSHLPRRWPHFGR</sequence>
<evidence type="ECO:0008006" key="3">
    <source>
        <dbReference type="Google" id="ProtNLM"/>
    </source>
</evidence>
<dbReference type="RefSeq" id="WP_199754596.1">
    <property type="nucleotide sequence ID" value="NZ_VLLB01000004.1"/>
</dbReference>
<dbReference type="EMBL" id="VLLB01000004">
    <property type="protein sequence ID" value="TWI65379.1"/>
    <property type="molecule type" value="Genomic_DNA"/>
</dbReference>
<dbReference type="Proteomes" id="UP000318431">
    <property type="component" value="Unassembled WGS sequence"/>
</dbReference>
<evidence type="ECO:0000313" key="1">
    <source>
        <dbReference type="EMBL" id="TWI65379.1"/>
    </source>
</evidence>
<accession>A0A562R8I1</accession>
<evidence type="ECO:0000313" key="2">
    <source>
        <dbReference type="Proteomes" id="UP000318431"/>
    </source>
</evidence>
<gene>
    <name evidence="1" type="ORF">IP91_02787</name>
</gene>
<name>A0A562R8I1_9BURK</name>